<dbReference type="InterPro" id="IPR001969">
    <property type="entry name" value="Aspartic_peptidase_AS"/>
</dbReference>
<evidence type="ECO:0000256" key="1">
    <source>
        <dbReference type="ARBA" id="ARBA00022750"/>
    </source>
</evidence>
<gene>
    <name evidence="4" type="ORF">NGRA_2869</name>
</gene>
<dbReference type="EMBL" id="SBJO01000431">
    <property type="protein sequence ID" value="KAF9761085.1"/>
    <property type="molecule type" value="Genomic_DNA"/>
</dbReference>
<evidence type="ECO:0000259" key="3">
    <source>
        <dbReference type="PROSITE" id="PS50175"/>
    </source>
</evidence>
<proteinExistence type="predicted"/>
<evidence type="ECO:0000313" key="5">
    <source>
        <dbReference type="Proteomes" id="UP000740883"/>
    </source>
</evidence>
<protein>
    <recommendedName>
        <fullName evidence="3">Peptidase A2 domain-containing protein</fullName>
    </recommendedName>
</protein>
<comment type="caution">
    <text evidence="4">The sequence shown here is derived from an EMBL/GenBank/DDBJ whole genome shotgun (WGS) entry which is preliminary data.</text>
</comment>
<feature type="domain" description="Peptidase A2" evidence="3">
    <location>
        <begin position="12"/>
        <end position="94"/>
    </location>
</feature>
<evidence type="ECO:0000313" key="4">
    <source>
        <dbReference type="EMBL" id="KAF9761085.1"/>
    </source>
</evidence>
<sequence length="185" mass="20866">ISLTVHLNNTPVNLIVDTGSDFNFISKNVADKIPNANRTHLKNVSITLANGMTNEITEKITVDTKINGSANIKHREVFYIIPELPHDGIIGRDFLHKHECTISFRKGKGFLKINDEETLDPDETILNKIYSPYPWSKEVNQVVSKYKQSKPKLGLIKGHKMQLHLNDNIPVSINLILCRLAICLS</sequence>
<name>A0A9P6GWK8_9MICR</name>
<feature type="non-terminal residue" evidence="4">
    <location>
        <position position="1"/>
    </location>
</feature>
<keyword evidence="1" id="KW-0645">Protease</keyword>
<dbReference type="Gene3D" id="2.40.70.10">
    <property type="entry name" value="Acid Proteases"/>
    <property type="match status" value="1"/>
</dbReference>
<dbReference type="OrthoDB" id="5535068at2759"/>
<keyword evidence="5" id="KW-1185">Reference proteome</keyword>
<dbReference type="SUPFAM" id="SSF50630">
    <property type="entry name" value="Acid proteases"/>
    <property type="match status" value="1"/>
</dbReference>
<reference evidence="4 5" key="1">
    <citation type="journal article" date="2020" name="Genome Biol. Evol.">
        <title>Comparative genomics of strictly vertically transmitted, feminizing microsporidia endosymbionts of amphipod crustaceans.</title>
        <authorList>
            <person name="Cormier A."/>
            <person name="Chebbi M.A."/>
            <person name="Giraud I."/>
            <person name="Wattier R."/>
            <person name="Teixeira M."/>
            <person name="Gilbert C."/>
            <person name="Rigaud T."/>
            <person name="Cordaux R."/>
        </authorList>
    </citation>
    <scope>NUCLEOTIDE SEQUENCE [LARGE SCALE GENOMIC DNA]</scope>
    <source>
        <strain evidence="4 5">Ou3-Ou53</strain>
    </source>
</reference>
<organism evidence="4 5">
    <name type="scientific">Nosema granulosis</name>
    <dbReference type="NCBI Taxonomy" id="83296"/>
    <lineage>
        <taxon>Eukaryota</taxon>
        <taxon>Fungi</taxon>
        <taxon>Fungi incertae sedis</taxon>
        <taxon>Microsporidia</taxon>
        <taxon>Nosematidae</taxon>
        <taxon>Nosema</taxon>
    </lineage>
</organism>
<keyword evidence="2" id="KW-0378">Hydrolase</keyword>
<dbReference type="Pfam" id="PF13650">
    <property type="entry name" value="Asp_protease_2"/>
    <property type="match status" value="1"/>
</dbReference>
<dbReference type="PROSITE" id="PS50175">
    <property type="entry name" value="ASP_PROT_RETROV"/>
    <property type="match status" value="1"/>
</dbReference>
<dbReference type="Proteomes" id="UP000740883">
    <property type="component" value="Unassembled WGS sequence"/>
</dbReference>
<dbReference type="PROSITE" id="PS00141">
    <property type="entry name" value="ASP_PROTEASE"/>
    <property type="match status" value="1"/>
</dbReference>
<dbReference type="InterPro" id="IPR001995">
    <property type="entry name" value="Peptidase_A2_cat"/>
</dbReference>
<dbReference type="GO" id="GO:0004190">
    <property type="term" value="F:aspartic-type endopeptidase activity"/>
    <property type="evidence" value="ECO:0007669"/>
    <property type="project" value="UniProtKB-KW"/>
</dbReference>
<evidence type="ECO:0000256" key="2">
    <source>
        <dbReference type="ARBA" id="ARBA00022801"/>
    </source>
</evidence>
<accession>A0A9P6GWK8</accession>
<dbReference type="InterPro" id="IPR021109">
    <property type="entry name" value="Peptidase_aspartic_dom_sf"/>
</dbReference>
<keyword evidence="1" id="KW-0064">Aspartyl protease</keyword>
<dbReference type="GO" id="GO:0006508">
    <property type="term" value="P:proteolysis"/>
    <property type="evidence" value="ECO:0007669"/>
    <property type="project" value="InterPro"/>
</dbReference>
<dbReference type="AlphaFoldDB" id="A0A9P6GWK8"/>
<dbReference type="CDD" id="cd00303">
    <property type="entry name" value="retropepsin_like"/>
    <property type="match status" value="1"/>
</dbReference>